<evidence type="ECO:0000313" key="1">
    <source>
        <dbReference type="EMBL" id="KIH70071.1"/>
    </source>
</evidence>
<gene>
    <name evidence="1" type="ORF">SN16_11265</name>
</gene>
<comment type="caution">
    <text evidence="1">The sequence shown here is derived from an EMBL/GenBank/DDBJ whole genome shotgun (WGS) entry which is preliminary data.</text>
</comment>
<dbReference type="EMBL" id="JXII01000009">
    <property type="protein sequence ID" value="KIH70071.1"/>
    <property type="molecule type" value="Genomic_DNA"/>
</dbReference>
<proteinExistence type="predicted"/>
<accession>A0A0C2HKG1</accession>
<dbReference type="InterPro" id="IPR024411">
    <property type="entry name" value="Tail_terminator_phage"/>
</dbReference>
<sequence length="123" mass="14184">MFVESLVNHINANTDLNVSMNIRTEDSVLLRIAPSSPDPFNMDMQHSKNFSFQILTKHSNQFLAYSWIEQISQLLHGLSYSDIQDDDYNLIVLEETTSPNFVETNSSNQHIYTAIYNAEIIRK</sequence>
<dbReference type="Pfam" id="PF12691">
    <property type="entry name" value="Phage_tail_terminator_6"/>
    <property type="match status" value="1"/>
</dbReference>
<reference evidence="1 2" key="1">
    <citation type="submission" date="2015-01" db="EMBL/GenBank/DDBJ databases">
        <title>Genome sequences of high lactate-tolerant strain Salinicoccus roseus W12 with industrial interest.</title>
        <authorList>
            <person name="Wang H."/>
            <person name="Yu B."/>
        </authorList>
    </citation>
    <scope>NUCLEOTIDE SEQUENCE [LARGE SCALE GENOMIC DNA]</scope>
    <source>
        <strain evidence="1 2">W12</strain>
    </source>
</reference>
<name>A0A0C2HKG1_9STAP</name>
<evidence type="ECO:0000313" key="2">
    <source>
        <dbReference type="Proteomes" id="UP000031546"/>
    </source>
</evidence>
<dbReference type="Proteomes" id="UP000031546">
    <property type="component" value="Unassembled WGS sequence"/>
</dbReference>
<organism evidence="1 2">
    <name type="scientific">Salinicoccus roseus</name>
    <dbReference type="NCBI Taxonomy" id="45670"/>
    <lineage>
        <taxon>Bacteria</taxon>
        <taxon>Bacillati</taxon>
        <taxon>Bacillota</taxon>
        <taxon>Bacilli</taxon>
        <taxon>Bacillales</taxon>
        <taxon>Staphylococcaceae</taxon>
        <taxon>Salinicoccus</taxon>
    </lineage>
</organism>
<dbReference type="STRING" id="45670.SN16_11265"/>
<dbReference type="AlphaFoldDB" id="A0A0C2HKG1"/>
<evidence type="ECO:0008006" key="3">
    <source>
        <dbReference type="Google" id="ProtNLM"/>
    </source>
</evidence>
<protein>
    <recommendedName>
        <fullName evidence="3">Minor capsid protein</fullName>
    </recommendedName>
</protein>